<evidence type="ECO:0000256" key="5">
    <source>
        <dbReference type="SAM" id="SignalP"/>
    </source>
</evidence>
<dbReference type="InterPro" id="IPR019960">
    <property type="entry name" value="T1SS_VCA0849"/>
</dbReference>
<dbReference type="InterPro" id="IPR001343">
    <property type="entry name" value="Hemolysn_Ca-bd"/>
</dbReference>
<evidence type="ECO:0000256" key="1">
    <source>
        <dbReference type="ARBA" id="ARBA00005529"/>
    </source>
</evidence>
<dbReference type="InParanoid" id="A0A317ZHS3"/>
<dbReference type="GO" id="GO:0007154">
    <property type="term" value="P:cell communication"/>
    <property type="evidence" value="ECO:0007669"/>
    <property type="project" value="InterPro"/>
</dbReference>
<evidence type="ECO:0000256" key="2">
    <source>
        <dbReference type="ARBA" id="ARBA00022729"/>
    </source>
</evidence>
<dbReference type="Gene3D" id="2.150.10.10">
    <property type="entry name" value="Serralysin-like metalloprotease, C-terminal"/>
    <property type="match status" value="1"/>
</dbReference>
<dbReference type="InterPro" id="IPR003644">
    <property type="entry name" value="Calx_beta"/>
</dbReference>
<feature type="domain" description="Calx-beta" evidence="6">
    <location>
        <begin position="650"/>
        <end position="708"/>
    </location>
</feature>
<keyword evidence="8" id="KW-1185">Reference proteome</keyword>
<keyword evidence="4" id="KW-0106">Calcium</keyword>
<dbReference type="InterPro" id="IPR039005">
    <property type="entry name" value="CSPG_rpt"/>
</dbReference>
<sequence length="889" mass="95859">MKATTKFFASFTLGLILSASQALAAIPEPDTLLYGKVLHRANGNEHQLMQGTLTWTLEDQNGQEYQYETELTDIGGEFSYKLPIPHQALSTGLNVDSSVIPLGVGEKTYEFVSIEVDGYPAAILWSEIDFLSLIQEDRAATYRIDLVVSFDLLDTDGDGMPDWWEKFYGLDWQTPDAGLDTDGDGWTNLEEYLRGTNPLVDNRSPSLQTLNLFAYGESDNGVWLRAVDSNSTEEELTYTLTSLPDGGYLHFVPAPGEEGAETVLVVGATFTQAQLNLGQIAYRHTDPQTTETQFRLTIGDGTSTSEEAEVLIDVFPPSPLLALDESTDPIPFWWREENVIFEAYWSLRENVISGDLVESALLYLLGSEYGYTLWDQRAETLPVTLAATGAGSQFILGGAADDVLSGSAQPDIISGGAGSDILTGGAAIDLFIVGDAGTETITDFNPAEDVLDLSDLLVGQTGSLDAFLSVSSNGVDSQIGVDRDGDGSGYTDAVIILQGVNLSESGLHVLWSQGQLLAGELRGLVSISIDGWPDAAIEEGYSKAELTLRRNGPNNQPLSVQLLLSGSAVNGVDYRSVATTVNFAADQSEASLVIDPLLDGSSEFIEQVIVEIAAGSGYVLDATAAGQINITDAKQRFGIIAYDAYAVVGEGDAYFQIVRQGPRDSYVELLLSMGGTAESGTDYTAINRLVTFNNNQASKLIPVSALGNGALGVSEASRVLKVAIDESITGEYGLTHESEASMRLLSNMAAFDAWASEAIPDSDTLSGEELQESTSPRTGMQALLEYALSYGVDLEDGIDGDERQQIVPQISKEADGIHFGFTQRLNDPSIRYIVECSPDLNQWHSGAEYFEAVELSEEAENAGRVRYRVVGSEDSSTQCFIRVRIELVD</sequence>
<organism evidence="7 8">
    <name type="scientific">Coraliomargarita sinensis</name>
    <dbReference type="NCBI Taxonomy" id="2174842"/>
    <lineage>
        <taxon>Bacteria</taxon>
        <taxon>Pseudomonadati</taxon>
        <taxon>Verrucomicrobiota</taxon>
        <taxon>Opitutia</taxon>
        <taxon>Puniceicoccales</taxon>
        <taxon>Coraliomargaritaceae</taxon>
        <taxon>Coraliomargarita</taxon>
    </lineage>
</organism>
<dbReference type="RefSeq" id="WP_110130117.1">
    <property type="nucleotide sequence ID" value="NZ_QHJQ01000002.1"/>
</dbReference>
<dbReference type="InterPro" id="IPR011049">
    <property type="entry name" value="Serralysin-like_metalloprot_C"/>
</dbReference>
<keyword evidence="3" id="KW-0677">Repeat</keyword>
<accession>A0A317ZHS3</accession>
<reference evidence="7 8" key="1">
    <citation type="submission" date="2018-05" db="EMBL/GenBank/DDBJ databases">
        <title>Coraliomargarita sinensis sp. nov., isolated from a marine solar saltern.</title>
        <authorList>
            <person name="Zhou L.Y."/>
        </authorList>
    </citation>
    <scope>NUCLEOTIDE SEQUENCE [LARGE SCALE GENOMIC DNA]</scope>
    <source>
        <strain evidence="7 8">WN38</strain>
    </source>
</reference>
<protein>
    <recommendedName>
        <fullName evidence="6">Calx-beta domain-containing protein</fullName>
    </recommendedName>
</protein>
<dbReference type="OrthoDB" id="187742at2"/>
<gene>
    <name evidence="7" type="ORF">DDZ13_03910</name>
</gene>
<evidence type="ECO:0000313" key="7">
    <source>
        <dbReference type="EMBL" id="PXA05116.1"/>
    </source>
</evidence>
<evidence type="ECO:0000256" key="3">
    <source>
        <dbReference type="ARBA" id="ARBA00022737"/>
    </source>
</evidence>
<feature type="domain" description="Calx-beta" evidence="6">
    <location>
        <begin position="536"/>
        <end position="614"/>
    </location>
</feature>
<dbReference type="PROSITE" id="PS00330">
    <property type="entry name" value="HEMOLYSIN_CALCIUM"/>
    <property type="match status" value="1"/>
</dbReference>
<proteinExistence type="inferred from homology"/>
<dbReference type="InterPro" id="IPR038081">
    <property type="entry name" value="CalX-like_sf"/>
</dbReference>
<dbReference type="EMBL" id="QHJQ01000002">
    <property type="protein sequence ID" value="PXA05116.1"/>
    <property type="molecule type" value="Genomic_DNA"/>
</dbReference>
<comment type="caution">
    <text evidence="7">The sequence shown here is derived from an EMBL/GenBank/DDBJ whole genome shotgun (WGS) entry which is preliminary data.</text>
</comment>
<dbReference type="Pfam" id="PF03160">
    <property type="entry name" value="Calx-beta"/>
    <property type="match status" value="2"/>
</dbReference>
<dbReference type="AlphaFoldDB" id="A0A317ZHS3"/>
<dbReference type="NCBIfam" id="TIGR03661">
    <property type="entry name" value="T1SS_VCA0849"/>
    <property type="match status" value="1"/>
</dbReference>
<evidence type="ECO:0000256" key="4">
    <source>
        <dbReference type="ARBA" id="ARBA00022837"/>
    </source>
</evidence>
<dbReference type="SUPFAM" id="SSF141072">
    <property type="entry name" value="CalX-like"/>
    <property type="match status" value="2"/>
</dbReference>
<dbReference type="InterPro" id="IPR018511">
    <property type="entry name" value="Hemolysin-typ_Ca-bd_CS"/>
</dbReference>
<dbReference type="GO" id="GO:0005509">
    <property type="term" value="F:calcium ion binding"/>
    <property type="evidence" value="ECO:0007669"/>
    <property type="project" value="InterPro"/>
</dbReference>
<dbReference type="GO" id="GO:0016020">
    <property type="term" value="C:membrane"/>
    <property type="evidence" value="ECO:0007669"/>
    <property type="project" value="InterPro"/>
</dbReference>
<evidence type="ECO:0000259" key="6">
    <source>
        <dbReference type="Pfam" id="PF03160"/>
    </source>
</evidence>
<feature type="signal peptide" evidence="5">
    <location>
        <begin position="1"/>
        <end position="24"/>
    </location>
</feature>
<feature type="chain" id="PRO_5016467592" description="Calx-beta domain-containing protein" evidence="5">
    <location>
        <begin position="25"/>
        <end position="889"/>
    </location>
</feature>
<dbReference type="PROSITE" id="PS51854">
    <property type="entry name" value="CSPG"/>
    <property type="match status" value="1"/>
</dbReference>
<keyword evidence="2 5" id="KW-0732">Signal</keyword>
<evidence type="ECO:0000313" key="8">
    <source>
        <dbReference type="Proteomes" id="UP000247099"/>
    </source>
</evidence>
<dbReference type="Proteomes" id="UP000247099">
    <property type="component" value="Unassembled WGS sequence"/>
</dbReference>
<name>A0A317ZHS3_9BACT</name>
<dbReference type="SUPFAM" id="SSF51120">
    <property type="entry name" value="beta-Roll"/>
    <property type="match status" value="1"/>
</dbReference>
<dbReference type="Pfam" id="PF00353">
    <property type="entry name" value="HemolysinCabind"/>
    <property type="match status" value="1"/>
</dbReference>
<dbReference type="Pfam" id="PF16184">
    <property type="entry name" value="Cadherin_3"/>
    <property type="match status" value="1"/>
</dbReference>
<dbReference type="Gene3D" id="2.60.40.2030">
    <property type="match status" value="2"/>
</dbReference>
<comment type="similarity">
    <text evidence="1">Belongs to the FRAS1 family.</text>
</comment>